<dbReference type="Gene3D" id="1.25.40.20">
    <property type="entry name" value="Ankyrin repeat-containing domain"/>
    <property type="match status" value="1"/>
</dbReference>
<keyword evidence="6" id="KW-1185">Reference proteome</keyword>
<evidence type="ECO:0000313" key="6">
    <source>
        <dbReference type="Proteomes" id="UP001149090"/>
    </source>
</evidence>
<dbReference type="SMART" id="SM00248">
    <property type="entry name" value="ANK"/>
    <property type="match status" value="4"/>
</dbReference>
<dbReference type="SUPFAM" id="SSF54695">
    <property type="entry name" value="POZ domain"/>
    <property type="match status" value="1"/>
</dbReference>
<dbReference type="EMBL" id="JAPDFW010000093">
    <property type="protein sequence ID" value="KAJ5070653.1"/>
    <property type="molecule type" value="Genomic_DNA"/>
</dbReference>
<gene>
    <name evidence="5" type="ORF">M0811_10723</name>
</gene>
<dbReference type="InterPro" id="IPR036770">
    <property type="entry name" value="Ankyrin_rpt-contain_sf"/>
</dbReference>
<keyword evidence="2 3" id="KW-0040">ANK repeat</keyword>
<protein>
    <submittedName>
        <fullName evidence="5">Ankyrin repeat-containing protein</fullName>
    </submittedName>
</protein>
<dbReference type="PROSITE" id="PS50088">
    <property type="entry name" value="ANK_REPEAT"/>
    <property type="match status" value="2"/>
</dbReference>
<keyword evidence="1" id="KW-0677">Repeat</keyword>
<dbReference type="SMART" id="SM00225">
    <property type="entry name" value="BTB"/>
    <property type="match status" value="1"/>
</dbReference>
<dbReference type="Gene3D" id="3.30.710.10">
    <property type="entry name" value="Potassium Channel Kv1.1, Chain A"/>
    <property type="match status" value="1"/>
</dbReference>
<dbReference type="InterPro" id="IPR000210">
    <property type="entry name" value="BTB/POZ_dom"/>
</dbReference>
<name>A0A9Q0LDC6_ANAIG</name>
<dbReference type="AlphaFoldDB" id="A0A9Q0LDC6"/>
<feature type="repeat" description="ANK" evidence="3">
    <location>
        <begin position="96"/>
        <end position="129"/>
    </location>
</feature>
<dbReference type="PROSITE" id="PS50097">
    <property type="entry name" value="BTB"/>
    <property type="match status" value="1"/>
</dbReference>
<accession>A0A9Q0LDC6</accession>
<evidence type="ECO:0000259" key="4">
    <source>
        <dbReference type="PROSITE" id="PS50097"/>
    </source>
</evidence>
<dbReference type="SUPFAM" id="SSF48403">
    <property type="entry name" value="Ankyrin repeat"/>
    <property type="match status" value="1"/>
</dbReference>
<dbReference type="PANTHER" id="PTHR24198:SF165">
    <property type="entry name" value="ANKYRIN REPEAT-CONTAINING PROTEIN-RELATED"/>
    <property type="match status" value="1"/>
</dbReference>
<dbReference type="Proteomes" id="UP001149090">
    <property type="component" value="Unassembled WGS sequence"/>
</dbReference>
<evidence type="ECO:0000313" key="5">
    <source>
        <dbReference type="EMBL" id="KAJ5070653.1"/>
    </source>
</evidence>
<dbReference type="InterPro" id="IPR011333">
    <property type="entry name" value="SKP1/BTB/POZ_sf"/>
</dbReference>
<feature type="repeat" description="ANK" evidence="3">
    <location>
        <begin position="166"/>
        <end position="199"/>
    </location>
</feature>
<evidence type="ECO:0000256" key="3">
    <source>
        <dbReference type="PROSITE-ProRule" id="PRU00023"/>
    </source>
</evidence>
<dbReference type="InterPro" id="IPR002110">
    <property type="entry name" value="Ankyrin_rpt"/>
</dbReference>
<dbReference type="PANTHER" id="PTHR24198">
    <property type="entry name" value="ANKYRIN REPEAT AND PROTEIN KINASE DOMAIN-CONTAINING PROTEIN"/>
    <property type="match status" value="1"/>
</dbReference>
<comment type="caution">
    <text evidence="5">The sequence shown here is derived from an EMBL/GenBank/DDBJ whole genome shotgun (WGS) entry which is preliminary data.</text>
</comment>
<reference evidence="5" key="1">
    <citation type="submission" date="2022-10" db="EMBL/GenBank/DDBJ databases">
        <title>Novel sulphate-reducing endosymbionts in the free-living metamonad Anaeramoeba.</title>
        <authorList>
            <person name="Jerlstrom-Hultqvist J."/>
            <person name="Cepicka I."/>
            <person name="Gallot-Lavallee L."/>
            <person name="Salas-Leiva D."/>
            <person name="Curtis B.A."/>
            <person name="Zahonova K."/>
            <person name="Pipaliya S."/>
            <person name="Dacks J."/>
            <person name="Roger A.J."/>
        </authorList>
    </citation>
    <scope>NUCLEOTIDE SEQUENCE</scope>
    <source>
        <strain evidence="5">BMAN</strain>
    </source>
</reference>
<proteinExistence type="predicted"/>
<sequence>MVLIGKDFSIEIIEYLIKQVLIEMDIKVQGIVLNSNQNNNENNKNETNIINTLTDSQNRNILHLLFLNKTYQNHFFQISKYLLQLSPSFIIQQDNSGSSPFHYLCRYSTDVKLIEFLIKKGANPSQTNKKLDTPLHNLCSSKNNTFFAIKYLLKNHKIQIDAKNYKNQTPLHLLCQNNQNEKILKLLIKHGANTQNIDSFKNTPLHYCCLRKPSLDFIKIIIQTKPEISPQNSEKKSPLYYLLLSKSTGESADFLLENGAIEELYNFSDGFIIKIFRTFNSCLIDLFVNWGFDIEPFMKRKNSQFIQKYRQIFSICEDFIKLFRRQELTDYEIKCIDGTISVHKIILLSRIKEIGIENFTFHLSKLEKKEANEILMFVYSGLIKKNYVKLVDFFAKMGIKKELFWKKIGRKGLLFDFKRLFEDEESKDFEIILENSQIKAHKTILIARSELFRGMFNSVQDDSNQVHDYSGFSSDTIEVLIKFIYLDEIEESLDDLVLNELFDSCEYFQLNRYSKIHGELFEQKQK</sequence>
<dbReference type="CDD" id="cd18186">
    <property type="entry name" value="BTB_POZ_ZBTB_KLHL-like"/>
    <property type="match status" value="1"/>
</dbReference>
<dbReference type="OrthoDB" id="341259at2759"/>
<organism evidence="5 6">
    <name type="scientific">Anaeramoeba ignava</name>
    <name type="common">Anaerobic marine amoeba</name>
    <dbReference type="NCBI Taxonomy" id="1746090"/>
    <lineage>
        <taxon>Eukaryota</taxon>
        <taxon>Metamonada</taxon>
        <taxon>Anaeramoebidae</taxon>
        <taxon>Anaeramoeba</taxon>
    </lineage>
</organism>
<dbReference type="PROSITE" id="PS50297">
    <property type="entry name" value="ANK_REP_REGION"/>
    <property type="match status" value="1"/>
</dbReference>
<feature type="domain" description="BTB" evidence="4">
    <location>
        <begin position="427"/>
        <end position="493"/>
    </location>
</feature>
<evidence type="ECO:0000256" key="2">
    <source>
        <dbReference type="ARBA" id="ARBA00023043"/>
    </source>
</evidence>
<dbReference type="Pfam" id="PF12796">
    <property type="entry name" value="Ank_2"/>
    <property type="match status" value="1"/>
</dbReference>
<dbReference type="Pfam" id="PF00651">
    <property type="entry name" value="BTB"/>
    <property type="match status" value="1"/>
</dbReference>
<evidence type="ECO:0000256" key="1">
    <source>
        <dbReference type="ARBA" id="ARBA00022737"/>
    </source>
</evidence>